<proteinExistence type="inferred from homology"/>
<dbReference type="Gene3D" id="2.120.10.30">
    <property type="entry name" value="TolB, C-terminal domain"/>
    <property type="match status" value="1"/>
</dbReference>
<comment type="similarity">
    <text evidence="1">Belongs to the TolB family.</text>
</comment>
<keyword evidence="3" id="KW-1185">Reference proteome</keyword>
<gene>
    <name evidence="2" type="ORF">BN8_02140</name>
</gene>
<organism evidence="2 3">
    <name type="scientific">Fibrisoma limi BUZ 3</name>
    <dbReference type="NCBI Taxonomy" id="1185876"/>
    <lineage>
        <taxon>Bacteria</taxon>
        <taxon>Pseudomonadati</taxon>
        <taxon>Bacteroidota</taxon>
        <taxon>Cytophagia</taxon>
        <taxon>Cytophagales</taxon>
        <taxon>Spirosomataceae</taxon>
        <taxon>Fibrisoma</taxon>
    </lineage>
</organism>
<name>I2GGQ1_9BACT</name>
<comment type="caution">
    <text evidence="2">The sequence shown here is derived from an EMBL/GenBank/DDBJ whole genome shotgun (WGS) entry which is preliminary data.</text>
</comment>
<sequence length="513" mass="57342">MKKQSIFLLVALMSFLVLNSVVLAQKQSLGLFDSHGDIGAVLKPGSARYDPKTQQYELAGSGYNVWFDHDEFHFMWKRMKGDFILYTRAAFIGKGVDPHRKVGWMVRQSLEGNSPHINAVEHGDGLTSLQFRRTAGANTEEIKSTLTGADVIQLERRGRTYTMRAAKFGEPFVTEQVADLDLGDEVYVGLFVGSHNKDVLERGVFRDVRISVPARENFVPYRKYIGSNIEVMDVANGQRQILYYSPESLQAPNWTPDNRALLYNSNGKMYRFDLKKKTPTVLNTDYVTNNNNDHVLSFDGKMLGLSSSSKEDGNKSIVYTVPVQGGKPKKITPVGHSYLHGWSPDGKSLIFTGQRDGEFDIYKIGADGGPETRLTTAKGLDDGSEYSPDGQYIYFNSARSGTMQIWRMRADGSDQQQITNDEFNNWFPHISPDGKQMVILSFGKEVSPDDHPFYKQVYLRLLPINGGNPAQSTPRVIAYVYGGQGTINTPSWSPDSKKIAFISNSAPLPEPEN</sequence>
<dbReference type="eggNOG" id="COG0823">
    <property type="taxonomic scope" value="Bacteria"/>
</dbReference>
<dbReference type="PANTHER" id="PTHR36842">
    <property type="entry name" value="PROTEIN TOLB HOMOLOG"/>
    <property type="match status" value="1"/>
</dbReference>
<dbReference type="InterPro" id="IPR011659">
    <property type="entry name" value="WD40"/>
</dbReference>
<dbReference type="Pfam" id="PF07676">
    <property type="entry name" value="PD40"/>
    <property type="match status" value="4"/>
</dbReference>
<reference evidence="2 3" key="1">
    <citation type="journal article" date="2012" name="J. Bacteriol.">
        <title>Genome Sequence of the Filamentous Bacterium Fibrisoma limi BUZ 3T.</title>
        <authorList>
            <person name="Filippini M."/>
            <person name="Qi W."/>
            <person name="Jaenicke S."/>
            <person name="Goesmann A."/>
            <person name="Smits T.H."/>
            <person name="Bagheri H.C."/>
        </authorList>
    </citation>
    <scope>NUCLEOTIDE SEQUENCE [LARGE SCALE GENOMIC DNA]</scope>
    <source>
        <strain evidence="3">BUZ 3T</strain>
    </source>
</reference>
<dbReference type="PANTHER" id="PTHR36842:SF1">
    <property type="entry name" value="PROTEIN TOLB"/>
    <property type="match status" value="1"/>
</dbReference>
<evidence type="ECO:0000256" key="1">
    <source>
        <dbReference type="ARBA" id="ARBA00009820"/>
    </source>
</evidence>
<dbReference type="Proteomes" id="UP000009309">
    <property type="component" value="Unassembled WGS sequence"/>
</dbReference>
<evidence type="ECO:0000313" key="2">
    <source>
        <dbReference type="EMBL" id="CCH53076.1"/>
    </source>
</evidence>
<dbReference type="InterPro" id="IPR011042">
    <property type="entry name" value="6-blade_b-propeller_TolB-like"/>
</dbReference>
<dbReference type="AlphaFoldDB" id="I2GGQ1"/>
<dbReference type="STRING" id="1185876.BN8_02140"/>
<evidence type="ECO:0000313" key="3">
    <source>
        <dbReference type="Proteomes" id="UP000009309"/>
    </source>
</evidence>
<dbReference type="EMBL" id="CAIT01000006">
    <property type="protein sequence ID" value="CCH53076.1"/>
    <property type="molecule type" value="Genomic_DNA"/>
</dbReference>
<dbReference type="RefSeq" id="WP_009281660.1">
    <property type="nucleotide sequence ID" value="NZ_CAIT01000006.1"/>
</dbReference>
<accession>I2GGQ1</accession>
<protein>
    <submittedName>
        <fullName evidence="2">Periplasmic component of the Tol biopolymer transport system-like protein</fullName>
    </submittedName>
</protein>
<dbReference type="OrthoDB" id="8432779at2"/>
<dbReference type="SUPFAM" id="SSF82171">
    <property type="entry name" value="DPP6 N-terminal domain-like"/>
    <property type="match status" value="1"/>
</dbReference>